<evidence type="ECO:0000256" key="9">
    <source>
        <dbReference type="PROSITE-ProRule" id="PRU01363"/>
    </source>
</evidence>
<sequence length="2466" mass="272164">MEKPNTPDNLQDEYVCVTGSNVNSPSDGKSSHAPMPIAIVGMGMRLPGNCHSSEAFWDLLINQREGMIDIPSSRWNSEGFYDPHGRPGTTKVNKGNFLGSIDPADFDGSFFSMSAAQIAKVDPQHRILLETTYEALENAGENNFRGKKIGVYVGMFADDYVEMQSKDSEPHEFLSLTGHLDLFGSNRVSHEFDWTGPSMTIKTGCSASLVCLDQAVKALNAGDCDAAIVGGANLIMSPALSCALVAQGVNSADGRCRSFDAKATGYGRGEAVSSLLVKRLDDALRDGNPIRAIVRSTACNDDGKTPGITQPNTVAHEALIRAAYRTAGIPEEDFNKTGFFECHGTGTAVGDPIEVGAVARVFGKDGMIIGSVKSNIGHSEGASGNTSVIKAILSMEHQIIPPNVNFETPNPKIPWKEANLRVPTECMKWPSDRLERASVNSFGIGGMNAHVILESAAAHGVNKPKLLSTKEKPRLSLLLFTAKSDLSLQESIDKHADYIQKHGSSRLDDIAYTLGTRREHHEHRTFCVSDGEEPLVALPSLRTKMTNRSTVFVFTGQGAQWAEMGKDLIEDFPSVKENIQEMDKILQECYTPPSWNILEELSKPKMRSQISKAEFSQPLCTVIQIALVDLFRTWNVKPDAVVGHSSGEIAAAYATNGLTKKEAVLAAYFRGLITSKKVAEGAMAAVGLGPDQVRKLLKPGVVVACENSPTSTTISGDRSAVEEFIATLREESPDVFVRPLQVDNAYHSHHMQVFGDAYEKSLSEISATNQPDIPFFSSVTGEVINSASTFTPSYWRSNLENPVLFSTAVRNIIKADLENPVFLEIGPHSALAGPLRQIFSAENATLTYVSSLARGQDDTESVYNAVGNLWRNNVNVDLSALYPTGSVLTDLPTYSWDRSVKFWAESRMCSEWKSRNFLPHETLGVRLPGSSHLMPTWRKVLRLGDVPWIRDHVIGSDTVFPAVGYVSMAGEAIRQLTGRSDYSIREFSIRSAMIVNDTRPVDIVTTFKRSKITTTIDTDWWDFRITSFNGSTWSEHCSGQIKSGPARPNMRPEPQPDYLRKVSAEGWYRIMERIGFTYGPTFRNMRDISANPIGHEAVCTVDNFSDETGCFYEVHPRILDNLLQPMTVSMYQGNPSLFNQLSMPTYIGELYISGGMKEIKVTTKAWQDLMGAWCGSSVGTADGKLVCEMRGLKFSPLGESAEQKEELKNTVQVVWKPDIDFLNLDGLVRAPVDMTEPSAQLEKYFFLRAIDTVKIMDSVEEVKLPHGEKFRTWLKSYVDKVSRGDHVILPEGPQLASLSEDKRNALVRGLQEELAASKWTPTMETAIRRVHENAKALLEGTAENIVYLMEDNVLMQIYAFFSLCWDYAPLLEVLGHCKPTMKILEIGAGTGGTTRNLLQGLISEFGERLYSKYDYTDISAGFFVAAKERFKEYQGIEYSVLDITQDPLTQGFEEGSYDLIIAANVLHATPSIQDTLSRVKKLLHPSGRLMLQEMDMPAKWVNFIMAGFSGWWLGEEDGRVDEPYMTPDRWNLELKAAGFTGVDAKWYDTTPPFQVSATIISSLVQPTPARKSVSFLYRGDFDARLESYRATFEANGHSVQPVPFGSPLPVDQDVVSFLELESPFFHDMKQSDFEYWIEMVGRMGAEKWLWITRTASMGATEPGYAMSLGFARTLRSEKKISITTLEIDEINAPSSSQKVAQLYEKINSPPPDDDMEPDFEFAIKNGVIHLPRYHWVSIKDELEKAAEEVENKHLCIGQKGSINGLRWEENEAVSRPCAPDEIAVRPHTVGVNFRDIVQTQGLIDSSDLGGECSAIVTEVGSEVTEFKVGDRVFGMVAESYSNRVLDKAELFAKVPDNLTMEEAATMPTTYLTVIFALRHARRLNKDDTILIHSAAGGVGISAINIAKMVGAKIFATVGTEDKVEFLVNNFGIPREQIFDSHSNAFRTEILAATNGRGVDVALNSLAGELLHETWQCIGDFGAMIEIGKRDFYGHGKIDLVGFTDNRSFIGLDAHHIQHARPDLCGRLVRELAELRSAGHIQPIRPIKNFGITEIADAFRYMQKGTHIGKITVTMPEDPKVFKEITCKKHHPKLNVHPDYSYLLVGGLGGIGRSIALSLVLNGAKHLIFISRSGRSSKNEHFLQELEILGCSVQVLAGSAADLDLVKHAAKTATKPIRGVIQLAMVLNDQAIGSMTWDAWKAATEPKVAGTWNLHHAVPDVDFFVMFSSISGLMGQIGQANYAAANTFLDAFTQYRHSLGLPASVIDLGVMEDVGFVAATENLLDYFKSQSSTTLTEKDIFDIVRLAISRSSPTLTWKGDGFSDQGQFAPGVRTTLSMYDPNNRVIWKHDRRFAIARTLDVENSSSSSTSSNLKAYITGLSSASDESVEHVAKEIGKTLFGFLMRTVDDMDIDESLSSIGLDSLVGIELRNWTKQQLGYEISILELMQSTLRDLAKGAVDSILAKQK</sequence>
<evidence type="ECO:0008006" key="15">
    <source>
        <dbReference type="Google" id="ProtNLM"/>
    </source>
</evidence>
<evidence type="ECO:0000259" key="11">
    <source>
        <dbReference type="PROSITE" id="PS52004"/>
    </source>
</evidence>
<feature type="active site" description="Proton donor; for dehydratase activity" evidence="9">
    <location>
        <position position="1120"/>
    </location>
</feature>
<evidence type="ECO:0000256" key="2">
    <source>
        <dbReference type="ARBA" id="ARBA00022553"/>
    </source>
</evidence>
<dbReference type="Pfam" id="PF16197">
    <property type="entry name" value="KAsynt_C_assoc"/>
    <property type="match status" value="1"/>
</dbReference>
<evidence type="ECO:0000256" key="8">
    <source>
        <dbReference type="ARBA" id="ARBA00023315"/>
    </source>
</evidence>
<feature type="domain" description="Carrier" evidence="10">
    <location>
        <begin position="2385"/>
        <end position="2465"/>
    </location>
</feature>
<dbReference type="Gene3D" id="3.40.366.10">
    <property type="entry name" value="Malonyl-Coenzyme A Acyl Carrier Protein, domain 2"/>
    <property type="match status" value="1"/>
</dbReference>
<evidence type="ECO:0000256" key="5">
    <source>
        <dbReference type="ARBA" id="ARBA00022857"/>
    </source>
</evidence>
<evidence type="ECO:0000256" key="1">
    <source>
        <dbReference type="ARBA" id="ARBA00022450"/>
    </source>
</evidence>
<evidence type="ECO:0000259" key="12">
    <source>
        <dbReference type="PROSITE" id="PS52019"/>
    </source>
</evidence>
<dbReference type="SMART" id="SM00827">
    <property type="entry name" value="PKS_AT"/>
    <property type="match status" value="1"/>
</dbReference>
<dbReference type="GO" id="GO:0004315">
    <property type="term" value="F:3-oxoacyl-[acyl-carrier-protein] synthase activity"/>
    <property type="evidence" value="ECO:0007669"/>
    <property type="project" value="InterPro"/>
</dbReference>
<dbReference type="InterPro" id="IPR013217">
    <property type="entry name" value="Methyltransf_12"/>
</dbReference>
<dbReference type="InterPro" id="IPR016039">
    <property type="entry name" value="Thiolase-like"/>
</dbReference>
<keyword evidence="6" id="KW-0560">Oxidoreductase</keyword>
<dbReference type="GO" id="GO:0016491">
    <property type="term" value="F:oxidoreductase activity"/>
    <property type="evidence" value="ECO:0007669"/>
    <property type="project" value="UniProtKB-KW"/>
</dbReference>
<dbReference type="InterPro" id="IPR036291">
    <property type="entry name" value="NAD(P)-bd_dom_sf"/>
</dbReference>
<feature type="active site" description="Proton acceptor; for dehydratase activity" evidence="9">
    <location>
        <position position="952"/>
    </location>
</feature>
<keyword evidence="2" id="KW-0597">Phosphoprotein</keyword>
<dbReference type="InterPro" id="IPR020841">
    <property type="entry name" value="PKS_Beta-ketoAc_synthase_dom"/>
</dbReference>
<dbReference type="EMBL" id="WNKQ01000018">
    <property type="protein sequence ID" value="KAF5845795.1"/>
    <property type="molecule type" value="Genomic_DNA"/>
</dbReference>
<proteinExistence type="predicted"/>
<dbReference type="Pfam" id="PF08240">
    <property type="entry name" value="ADH_N"/>
    <property type="match status" value="1"/>
</dbReference>
<evidence type="ECO:0000256" key="6">
    <source>
        <dbReference type="ARBA" id="ARBA00023002"/>
    </source>
</evidence>
<evidence type="ECO:0000256" key="3">
    <source>
        <dbReference type="ARBA" id="ARBA00022603"/>
    </source>
</evidence>
<dbReference type="Gene3D" id="1.10.1200.10">
    <property type="entry name" value="ACP-like"/>
    <property type="match status" value="1"/>
</dbReference>
<dbReference type="Gene3D" id="3.10.129.110">
    <property type="entry name" value="Polyketide synthase dehydratase"/>
    <property type="match status" value="1"/>
</dbReference>
<dbReference type="InterPro" id="IPR049551">
    <property type="entry name" value="PKS_DH_C"/>
</dbReference>
<evidence type="ECO:0000313" key="14">
    <source>
        <dbReference type="Proteomes" id="UP000624244"/>
    </source>
</evidence>
<dbReference type="Gene3D" id="3.30.70.3290">
    <property type="match status" value="1"/>
</dbReference>
<dbReference type="InterPro" id="IPR056501">
    <property type="entry name" value="NAD-bd_HRPKS_sdrA"/>
</dbReference>
<dbReference type="PROSITE" id="PS52004">
    <property type="entry name" value="KS3_2"/>
    <property type="match status" value="1"/>
</dbReference>
<name>A0A8H5ZD12_COCSA</name>
<dbReference type="Pfam" id="PF23114">
    <property type="entry name" value="NAD-bd_HRPKS_sdrA"/>
    <property type="match status" value="1"/>
</dbReference>
<dbReference type="PROSITE" id="PS50075">
    <property type="entry name" value="CARRIER"/>
    <property type="match status" value="1"/>
</dbReference>
<dbReference type="InterPro" id="IPR011032">
    <property type="entry name" value="GroES-like_sf"/>
</dbReference>
<dbReference type="GO" id="GO:0032259">
    <property type="term" value="P:methylation"/>
    <property type="evidence" value="ECO:0007669"/>
    <property type="project" value="UniProtKB-KW"/>
</dbReference>
<dbReference type="Pfam" id="PF21089">
    <property type="entry name" value="PKS_DH_N"/>
    <property type="match status" value="1"/>
</dbReference>
<dbReference type="CDD" id="cd02440">
    <property type="entry name" value="AdoMet_MTases"/>
    <property type="match status" value="1"/>
</dbReference>
<evidence type="ECO:0000313" key="13">
    <source>
        <dbReference type="EMBL" id="KAF5845795.1"/>
    </source>
</evidence>
<dbReference type="InterPro" id="IPR029063">
    <property type="entry name" value="SAM-dependent_MTases_sf"/>
</dbReference>
<dbReference type="InterPro" id="IPR042104">
    <property type="entry name" value="PKS_dehydratase_sf"/>
</dbReference>
<dbReference type="InterPro" id="IPR020843">
    <property type="entry name" value="ER"/>
</dbReference>
<dbReference type="SMART" id="SM00825">
    <property type="entry name" value="PKS_KS"/>
    <property type="match status" value="1"/>
</dbReference>
<dbReference type="Pfam" id="PF08659">
    <property type="entry name" value="KR"/>
    <property type="match status" value="1"/>
</dbReference>
<dbReference type="SUPFAM" id="SSF51735">
    <property type="entry name" value="NAD(P)-binding Rossmann-fold domains"/>
    <property type="match status" value="2"/>
</dbReference>
<keyword evidence="8" id="KW-0012">Acyltransferase</keyword>
<dbReference type="SMART" id="SM00826">
    <property type="entry name" value="PKS_DH"/>
    <property type="match status" value="1"/>
</dbReference>
<dbReference type="Gene3D" id="3.40.47.10">
    <property type="match status" value="1"/>
</dbReference>
<dbReference type="InterPro" id="IPR020806">
    <property type="entry name" value="PKS_PP-bd"/>
</dbReference>
<dbReference type="InterPro" id="IPR049552">
    <property type="entry name" value="PKS_DH_N"/>
</dbReference>
<dbReference type="InterPro" id="IPR014031">
    <property type="entry name" value="Ketoacyl_synth_C"/>
</dbReference>
<dbReference type="InterPro" id="IPR050091">
    <property type="entry name" value="PKS_NRPS_Biosynth_Enz"/>
</dbReference>
<dbReference type="InterPro" id="IPR014030">
    <property type="entry name" value="Ketoacyl_synth_N"/>
</dbReference>
<dbReference type="InterPro" id="IPR016035">
    <property type="entry name" value="Acyl_Trfase/lysoPLipase"/>
</dbReference>
<dbReference type="Pfam" id="PF00550">
    <property type="entry name" value="PP-binding"/>
    <property type="match status" value="1"/>
</dbReference>
<dbReference type="GO" id="GO:0044550">
    <property type="term" value="P:secondary metabolite biosynthetic process"/>
    <property type="evidence" value="ECO:0007669"/>
    <property type="project" value="TreeGrafter"/>
</dbReference>
<dbReference type="SUPFAM" id="SSF53335">
    <property type="entry name" value="S-adenosyl-L-methionine-dependent methyltransferases"/>
    <property type="match status" value="1"/>
</dbReference>
<dbReference type="CDD" id="cd05195">
    <property type="entry name" value="enoyl_red"/>
    <property type="match status" value="1"/>
</dbReference>
<dbReference type="PANTHER" id="PTHR43775">
    <property type="entry name" value="FATTY ACID SYNTHASE"/>
    <property type="match status" value="1"/>
</dbReference>
<dbReference type="Pfam" id="PF00109">
    <property type="entry name" value="ketoacyl-synt"/>
    <property type="match status" value="1"/>
</dbReference>
<dbReference type="InterPro" id="IPR020807">
    <property type="entry name" value="PKS_DH"/>
</dbReference>
<comment type="caution">
    <text evidence="13">The sequence shown here is derived from an EMBL/GenBank/DDBJ whole genome shotgun (WGS) entry which is preliminary data.</text>
</comment>
<dbReference type="Pfam" id="PF08242">
    <property type="entry name" value="Methyltransf_12"/>
    <property type="match status" value="1"/>
</dbReference>
<dbReference type="Pfam" id="PF02801">
    <property type="entry name" value="Ketoacyl-synt_C"/>
    <property type="match status" value="1"/>
</dbReference>
<dbReference type="CDD" id="cd00833">
    <property type="entry name" value="PKS"/>
    <property type="match status" value="1"/>
</dbReference>
<dbReference type="GO" id="GO:0006633">
    <property type="term" value="P:fatty acid biosynthetic process"/>
    <property type="evidence" value="ECO:0007669"/>
    <property type="project" value="InterPro"/>
</dbReference>
<organism evidence="13 14">
    <name type="scientific">Cochliobolus sativus</name>
    <name type="common">Common root rot and spot blotch fungus</name>
    <name type="synonym">Bipolaris sorokiniana</name>
    <dbReference type="NCBI Taxonomy" id="45130"/>
    <lineage>
        <taxon>Eukaryota</taxon>
        <taxon>Fungi</taxon>
        <taxon>Dikarya</taxon>
        <taxon>Ascomycota</taxon>
        <taxon>Pezizomycotina</taxon>
        <taxon>Dothideomycetes</taxon>
        <taxon>Pleosporomycetidae</taxon>
        <taxon>Pleosporales</taxon>
        <taxon>Pleosporineae</taxon>
        <taxon>Pleosporaceae</taxon>
        <taxon>Bipolaris</taxon>
    </lineage>
</organism>
<keyword evidence="4" id="KW-0808">Transferase</keyword>
<dbReference type="GO" id="GO:0004312">
    <property type="term" value="F:fatty acid synthase activity"/>
    <property type="evidence" value="ECO:0007669"/>
    <property type="project" value="TreeGrafter"/>
</dbReference>
<accession>A0A8H5ZD12</accession>
<dbReference type="PROSITE" id="PS52019">
    <property type="entry name" value="PKS_MFAS_DH"/>
    <property type="match status" value="1"/>
</dbReference>
<dbReference type="Pfam" id="PF00698">
    <property type="entry name" value="Acyl_transf_1"/>
    <property type="match status" value="1"/>
</dbReference>
<dbReference type="Pfam" id="PF13602">
    <property type="entry name" value="ADH_zinc_N_2"/>
    <property type="match status" value="1"/>
</dbReference>
<dbReference type="FunFam" id="3.40.366.10:FF:000002">
    <property type="entry name" value="Probable polyketide synthase 2"/>
    <property type="match status" value="1"/>
</dbReference>
<evidence type="ECO:0000256" key="4">
    <source>
        <dbReference type="ARBA" id="ARBA00022679"/>
    </source>
</evidence>
<keyword evidence="7" id="KW-0511">Multifunctional enzyme</keyword>
<dbReference type="InterPro" id="IPR013968">
    <property type="entry name" value="PKS_KR"/>
</dbReference>
<keyword evidence="5" id="KW-0521">NADP</keyword>
<dbReference type="SUPFAM" id="SSF47336">
    <property type="entry name" value="ACP-like"/>
    <property type="match status" value="1"/>
</dbReference>
<dbReference type="SMART" id="SM00823">
    <property type="entry name" value="PKS_PP"/>
    <property type="match status" value="1"/>
</dbReference>
<dbReference type="InterPro" id="IPR036736">
    <property type="entry name" value="ACP-like_sf"/>
</dbReference>
<dbReference type="Proteomes" id="UP000624244">
    <property type="component" value="Unassembled WGS sequence"/>
</dbReference>
<dbReference type="InterPro" id="IPR032821">
    <property type="entry name" value="PKS_assoc"/>
</dbReference>
<dbReference type="Gene3D" id="3.40.50.150">
    <property type="entry name" value="Vaccinia Virus protein VP39"/>
    <property type="match status" value="1"/>
</dbReference>
<dbReference type="GO" id="GO:0008168">
    <property type="term" value="F:methyltransferase activity"/>
    <property type="evidence" value="ECO:0007669"/>
    <property type="project" value="UniProtKB-KW"/>
</dbReference>
<reference evidence="13" key="1">
    <citation type="submission" date="2019-11" db="EMBL/GenBank/DDBJ databases">
        <title>Bipolaris sorokiniana Genome sequencing.</title>
        <authorList>
            <person name="Wang H."/>
        </authorList>
    </citation>
    <scope>NUCLEOTIDE SEQUENCE</scope>
</reference>
<dbReference type="PROSITE" id="PS00606">
    <property type="entry name" value="KS3_1"/>
    <property type="match status" value="1"/>
</dbReference>
<dbReference type="SMART" id="SM00822">
    <property type="entry name" value="PKS_KR"/>
    <property type="match status" value="1"/>
</dbReference>
<feature type="region of interest" description="N-terminal hotdog fold" evidence="9">
    <location>
        <begin position="920"/>
        <end position="1048"/>
    </location>
</feature>
<dbReference type="GO" id="GO:0031177">
    <property type="term" value="F:phosphopantetheine binding"/>
    <property type="evidence" value="ECO:0007669"/>
    <property type="project" value="InterPro"/>
</dbReference>
<dbReference type="Gene3D" id="3.40.50.720">
    <property type="entry name" value="NAD(P)-binding Rossmann-like Domain"/>
    <property type="match status" value="2"/>
</dbReference>
<feature type="domain" description="PKS/mFAS DH" evidence="12">
    <location>
        <begin position="920"/>
        <end position="1203"/>
    </location>
</feature>
<dbReference type="SMART" id="SM00829">
    <property type="entry name" value="PKS_ER"/>
    <property type="match status" value="1"/>
</dbReference>
<dbReference type="SUPFAM" id="SSF52151">
    <property type="entry name" value="FabD/lysophospholipase-like"/>
    <property type="match status" value="1"/>
</dbReference>
<feature type="domain" description="Ketosynthase family 3 (KS3)" evidence="11">
    <location>
        <begin position="34"/>
        <end position="455"/>
    </location>
</feature>
<dbReference type="SUPFAM" id="SSF50129">
    <property type="entry name" value="GroES-like"/>
    <property type="match status" value="1"/>
</dbReference>
<dbReference type="SUPFAM" id="SSF55048">
    <property type="entry name" value="Probable ACP-binding domain of malonyl-CoA ACP transacylase"/>
    <property type="match status" value="1"/>
</dbReference>
<evidence type="ECO:0000256" key="7">
    <source>
        <dbReference type="ARBA" id="ARBA00023268"/>
    </source>
</evidence>
<dbReference type="Pfam" id="PF14765">
    <property type="entry name" value="PS-DH"/>
    <property type="match status" value="1"/>
</dbReference>
<gene>
    <name evidence="13" type="ORF">GGP41_009617</name>
</gene>
<dbReference type="InterPro" id="IPR009081">
    <property type="entry name" value="PP-bd_ACP"/>
</dbReference>
<keyword evidence="3" id="KW-0489">Methyltransferase</keyword>
<dbReference type="PANTHER" id="PTHR43775:SF49">
    <property type="entry name" value="SYNTHASE, PUTATIVE (JCVI)-RELATED"/>
    <property type="match status" value="1"/>
</dbReference>
<dbReference type="SUPFAM" id="SSF53901">
    <property type="entry name" value="Thiolase-like"/>
    <property type="match status" value="1"/>
</dbReference>
<evidence type="ECO:0000259" key="10">
    <source>
        <dbReference type="PROSITE" id="PS50075"/>
    </source>
</evidence>
<feature type="region of interest" description="C-terminal hotdog fold" evidence="9">
    <location>
        <begin position="1059"/>
        <end position="1203"/>
    </location>
</feature>
<dbReference type="Gene3D" id="3.90.180.10">
    <property type="entry name" value="Medium-chain alcohol dehydrogenases, catalytic domain"/>
    <property type="match status" value="1"/>
</dbReference>
<dbReference type="InterPro" id="IPR014043">
    <property type="entry name" value="Acyl_transferase_dom"/>
</dbReference>
<protein>
    <recommendedName>
        <fullName evidence="15">Carrier domain-containing protein</fullName>
    </recommendedName>
</protein>
<dbReference type="InterPro" id="IPR057326">
    <property type="entry name" value="KR_dom"/>
</dbReference>
<dbReference type="InterPro" id="IPR013154">
    <property type="entry name" value="ADH-like_N"/>
</dbReference>
<dbReference type="InterPro" id="IPR049900">
    <property type="entry name" value="PKS_mFAS_DH"/>
</dbReference>
<keyword evidence="1" id="KW-0596">Phosphopantetheine</keyword>
<dbReference type="InterPro" id="IPR001227">
    <property type="entry name" value="Ac_transferase_dom_sf"/>
</dbReference>
<dbReference type="InterPro" id="IPR016036">
    <property type="entry name" value="Malonyl_transacylase_ACP-bd"/>
</dbReference>
<dbReference type="InterPro" id="IPR018201">
    <property type="entry name" value="Ketoacyl_synth_AS"/>
</dbReference>